<evidence type="ECO:0000313" key="5">
    <source>
        <dbReference type="EMBL" id="MCB7283407.1"/>
    </source>
</evidence>
<dbReference type="GO" id="GO:0016757">
    <property type="term" value="F:glycosyltransferase activity"/>
    <property type="evidence" value="ECO:0007669"/>
    <property type="project" value="InterPro"/>
</dbReference>
<dbReference type="Pfam" id="PF00534">
    <property type="entry name" value="Glycos_transf_1"/>
    <property type="match status" value="1"/>
</dbReference>
<reference evidence="6 7" key="1">
    <citation type="submission" date="2018-08" db="EMBL/GenBank/DDBJ databases">
        <title>A genome reference for cultivated species of the human gut microbiota.</title>
        <authorList>
            <person name="Zou Y."/>
            <person name="Xue W."/>
            <person name="Luo G."/>
        </authorList>
    </citation>
    <scope>NUCLEOTIDE SEQUENCE [LARGE SCALE GENOMIC DNA]</scope>
    <source>
        <strain evidence="6 7">AM16-6</strain>
    </source>
</reference>
<dbReference type="Gene3D" id="3.40.50.2000">
    <property type="entry name" value="Glycogen Phosphorylase B"/>
    <property type="match status" value="2"/>
</dbReference>
<dbReference type="SUPFAM" id="SSF53756">
    <property type="entry name" value="UDP-Glycosyltransferase/glycogen phosphorylase"/>
    <property type="match status" value="1"/>
</dbReference>
<organism evidence="6 7">
    <name type="scientific">Phocaeicola vulgatus</name>
    <name type="common">Bacteroides vulgatus</name>
    <dbReference type="NCBI Taxonomy" id="821"/>
    <lineage>
        <taxon>Bacteria</taxon>
        <taxon>Pseudomonadati</taxon>
        <taxon>Bacteroidota</taxon>
        <taxon>Bacteroidia</taxon>
        <taxon>Bacteroidales</taxon>
        <taxon>Bacteroidaceae</taxon>
        <taxon>Phocaeicola</taxon>
    </lineage>
</organism>
<sequence length="356" mass="40791">MKVLMISFSVNGAMGDNFKMIARNLSKLCEVSVLTNKSVKPEDVGTDRICNVRFDRKMMVDFINPVSYCKIYRYIKETVFDVCFIYSPHPVNLFIYRIVSGKRIIIFIHDHVFHSGVGYFDACFLKPQYRDYYNRSAKIIVSCNFVKREILKLGLMKDEKKIAVNYLGLLDNLVCAKRKATLDIDVLFFGRIEYYKGLDILVEAGKQMKNVKFVIAGKGNMTQIFGMDCLPSNFEHLNRYIPDEELAGLIRHSKIIVLPYRDATGTQVIQSVFFYEKPVIVTNVGCFPEYVEDGVDGIVVPALDVVALQQALEKLLENTELRNTMGRNGFKKLSVKFSNDRITKEYISIFKSIFNG</sequence>
<dbReference type="EMBL" id="JAJCQG010000106">
    <property type="protein sequence ID" value="MCB7283407.1"/>
    <property type="molecule type" value="Genomic_DNA"/>
</dbReference>
<reference evidence="5" key="3">
    <citation type="submission" date="2021-10" db="EMBL/GenBank/DDBJ databases">
        <title>Collection of gut derived symbiotic bacterial strains cultured from healthy donors.</title>
        <authorList>
            <person name="Lin H."/>
            <person name="Littmann E."/>
            <person name="Kohout C."/>
            <person name="Pamer E.G."/>
        </authorList>
    </citation>
    <scope>NUCLEOTIDE SEQUENCE</scope>
    <source>
        <strain evidence="5">DFI.1.167</strain>
    </source>
</reference>
<dbReference type="EMBL" id="QRKA01000052">
    <property type="protein sequence ID" value="RHH73343.1"/>
    <property type="molecule type" value="Genomic_DNA"/>
</dbReference>
<dbReference type="Proteomes" id="UP000283713">
    <property type="component" value="Unassembled WGS sequence"/>
</dbReference>
<dbReference type="AlphaFoldDB" id="A0A415NNJ0"/>
<comment type="caution">
    <text evidence="6">The sequence shown here is derived from an EMBL/GenBank/DDBJ whole genome shotgun (WGS) entry which is preliminary data.</text>
</comment>
<accession>A0A415NNJ0</accession>
<gene>
    <name evidence="6" type="ORF">DW193_21425</name>
    <name evidence="4" type="ORF">GAY98_22745</name>
    <name evidence="5" type="ORF">LI282_20535</name>
</gene>
<protein>
    <submittedName>
        <fullName evidence="4 6">Glycosyltransferase</fullName>
    </submittedName>
</protein>
<name>A0A415NNJ0_PHOVU</name>
<evidence type="ECO:0000256" key="1">
    <source>
        <dbReference type="ARBA" id="ARBA00022679"/>
    </source>
</evidence>
<feature type="domain" description="Glycosyl transferase family 1" evidence="2">
    <location>
        <begin position="183"/>
        <end position="331"/>
    </location>
</feature>
<dbReference type="Proteomes" id="UP001199363">
    <property type="component" value="Unassembled WGS sequence"/>
</dbReference>
<dbReference type="PANTHER" id="PTHR46401">
    <property type="entry name" value="GLYCOSYLTRANSFERASE WBBK-RELATED"/>
    <property type="match status" value="1"/>
</dbReference>
<reference evidence="4 8" key="2">
    <citation type="journal article" date="2019" name="Nat. Med.">
        <title>A library of human gut bacterial isolates paired with longitudinal multiomics data enables mechanistic microbiome research.</title>
        <authorList>
            <person name="Poyet M."/>
            <person name="Groussin M."/>
            <person name="Gibbons S.M."/>
            <person name="Avila-Pacheco J."/>
            <person name="Jiang X."/>
            <person name="Kearney S.M."/>
            <person name="Perrotta A.R."/>
            <person name="Berdy B."/>
            <person name="Zhao S."/>
            <person name="Lieberman T.D."/>
            <person name="Swanson P.K."/>
            <person name="Smith M."/>
            <person name="Roesemann S."/>
            <person name="Alexander J.E."/>
            <person name="Rich S.A."/>
            <person name="Livny J."/>
            <person name="Vlamakis H."/>
            <person name="Clish C."/>
            <person name="Bullock K."/>
            <person name="Deik A."/>
            <person name="Scott J."/>
            <person name="Pierce K.A."/>
            <person name="Xavier R.J."/>
            <person name="Alm E.J."/>
        </authorList>
    </citation>
    <scope>NUCLEOTIDE SEQUENCE [LARGE SCALE GENOMIC DNA]</scope>
    <source>
        <strain evidence="4 8">BIOML-A122</strain>
    </source>
</reference>
<evidence type="ECO:0000313" key="6">
    <source>
        <dbReference type="EMBL" id="RHH73343.1"/>
    </source>
</evidence>
<keyword evidence="1 6" id="KW-0808">Transferase</keyword>
<dbReference type="Pfam" id="PF13439">
    <property type="entry name" value="Glyco_transf_4"/>
    <property type="match status" value="1"/>
</dbReference>
<dbReference type="InterPro" id="IPR001296">
    <property type="entry name" value="Glyco_trans_1"/>
</dbReference>
<dbReference type="Proteomes" id="UP000469427">
    <property type="component" value="Unassembled WGS sequence"/>
</dbReference>
<dbReference type="RefSeq" id="WP_117795184.1">
    <property type="nucleotide sequence ID" value="NZ_CAXSOO010000001.1"/>
</dbReference>
<dbReference type="InterPro" id="IPR028098">
    <property type="entry name" value="Glyco_trans_4-like_N"/>
</dbReference>
<evidence type="ECO:0000259" key="2">
    <source>
        <dbReference type="Pfam" id="PF00534"/>
    </source>
</evidence>
<proteinExistence type="predicted"/>
<evidence type="ECO:0000259" key="3">
    <source>
        <dbReference type="Pfam" id="PF13439"/>
    </source>
</evidence>
<dbReference type="CDD" id="cd03801">
    <property type="entry name" value="GT4_PimA-like"/>
    <property type="match status" value="1"/>
</dbReference>
<evidence type="ECO:0000313" key="7">
    <source>
        <dbReference type="Proteomes" id="UP000283713"/>
    </source>
</evidence>
<dbReference type="PANTHER" id="PTHR46401:SF2">
    <property type="entry name" value="GLYCOSYLTRANSFERASE WBBK-RELATED"/>
    <property type="match status" value="1"/>
</dbReference>
<feature type="domain" description="Glycosyltransferase subfamily 4-like N-terminal" evidence="3">
    <location>
        <begin position="21"/>
        <end position="166"/>
    </location>
</feature>
<dbReference type="EMBL" id="WDBI01000064">
    <property type="protein sequence ID" value="KAB6522042.1"/>
    <property type="molecule type" value="Genomic_DNA"/>
</dbReference>
<evidence type="ECO:0000313" key="8">
    <source>
        <dbReference type="Proteomes" id="UP000469427"/>
    </source>
</evidence>
<evidence type="ECO:0000313" key="4">
    <source>
        <dbReference type="EMBL" id="KAB6522042.1"/>
    </source>
</evidence>